<gene>
    <name evidence="8" type="ORF">ZEAMMB73_Zm00001d036901</name>
</gene>
<dbReference type="AlphaFoldDB" id="A0A1D6LSB2"/>
<dbReference type="Gene3D" id="1.10.510.10">
    <property type="entry name" value="Transferase(Phosphotransferase) domain 1"/>
    <property type="match status" value="1"/>
</dbReference>
<dbReference type="SMART" id="SM00220">
    <property type="entry name" value="S_TKc"/>
    <property type="match status" value="1"/>
</dbReference>
<dbReference type="PROSITE" id="PS00107">
    <property type="entry name" value="PROTEIN_KINASE_ATP"/>
    <property type="match status" value="1"/>
</dbReference>
<dbReference type="PROSITE" id="PS00108">
    <property type="entry name" value="PROTEIN_KINASE_ST"/>
    <property type="match status" value="1"/>
</dbReference>
<evidence type="ECO:0000256" key="2">
    <source>
        <dbReference type="ARBA" id="ARBA00022679"/>
    </source>
</evidence>
<keyword evidence="4 8" id="KW-0418">Kinase</keyword>
<proteinExistence type="inferred from homology"/>
<keyword evidence="3 6" id="KW-0547">Nucleotide-binding</keyword>
<dbReference type="GO" id="GO:0005524">
    <property type="term" value="F:ATP binding"/>
    <property type="evidence" value="ECO:0007669"/>
    <property type="project" value="UniProtKB-UniRule"/>
</dbReference>
<dbReference type="PANTHER" id="PTHR27007">
    <property type="match status" value="1"/>
</dbReference>
<evidence type="ECO:0000256" key="4">
    <source>
        <dbReference type="ARBA" id="ARBA00022777"/>
    </source>
</evidence>
<dbReference type="OMA" id="PWRELEY"/>
<evidence type="ECO:0000256" key="5">
    <source>
        <dbReference type="ARBA" id="ARBA00022840"/>
    </source>
</evidence>
<dbReference type="Pfam" id="PF00069">
    <property type="entry name" value="Pkinase"/>
    <property type="match status" value="1"/>
</dbReference>
<dbReference type="InterPro" id="IPR000719">
    <property type="entry name" value="Prot_kinase_dom"/>
</dbReference>
<keyword evidence="5 6" id="KW-0067">ATP-binding</keyword>
<evidence type="ECO:0000256" key="7">
    <source>
        <dbReference type="RuleBase" id="RU000304"/>
    </source>
</evidence>
<keyword evidence="2" id="KW-0808">Transferase</keyword>
<dbReference type="PaxDb" id="4577-GRMZM2G343570_P01"/>
<keyword evidence="8" id="KW-0430">Lectin</keyword>
<reference evidence="8" key="1">
    <citation type="submission" date="2015-12" db="EMBL/GenBank/DDBJ databases">
        <title>Update maize B73 reference genome by single molecule sequencing technologies.</title>
        <authorList>
            <consortium name="Maize Genome Sequencing Project"/>
            <person name="Ware D."/>
        </authorList>
    </citation>
    <scope>NUCLEOTIDE SEQUENCE</scope>
    <source>
        <tissue evidence="8">Seedling</tissue>
    </source>
</reference>
<name>A0A1D6LSB2_MAIZE</name>
<dbReference type="InterPro" id="IPR050528">
    <property type="entry name" value="L-type_Lectin-RKs"/>
</dbReference>
<dbReference type="EMBL" id="CM000782">
    <property type="protein sequence ID" value="AQK82339.1"/>
    <property type="molecule type" value="Genomic_DNA"/>
</dbReference>
<dbReference type="eggNOG" id="ENOG502QSJ4">
    <property type="taxonomic scope" value="Eukaryota"/>
</dbReference>
<keyword evidence="8" id="KW-0675">Receptor</keyword>
<dbReference type="InterPro" id="IPR001245">
    <property type="entry name" value="Ser-Thr/Tyr_kinase_cat_dom"/>
</dbReference>
<dbReference type="SUPFAM" id="SSF56112">
    <property type="entry name" value="Protein kinase-like (PK-like)"/>
    <property type="match status" value="1"/>
</dbReference>
<comment type="similarity">
    <text evidence="7">Belongs to the protein kinase superfamily.</text>
</comment>
<sequence>MGVCAIIMKLLMDAVASSRKAEIEWEKEYGPPSFTYKDLSAATRGFEDKMLLGRGGFGSVFRGVLHHSEQMMVAIKRVSPESKKQGMKEFIAEIVIILGHLRHRNLVPLIGYCRHKGELPLGWAQRRCTSSEASRPAFYFYLHEDWEQVVIHRDIKTSNVLLDSEMNARIGDFGLALRGHMIMELPRRPHHTCGGDMGLHCSRDSKRLGKATKATDVFAFGVLMMEAVCGRRPIWVDKASREPHALADWVLAAWRDGSIADAAVDPRLDGYMEEEVDLVLKLGLLCSPHPSPHVRPRMRLVMQYLHGHAPLPAAHLRDADTFHTIGVSVMTMMSCPCLVHSLL</sequence>
<dbReference type="Pfam" id="PF07714">
    <property type="entry name" value="PK_Tyr_Ser-Thr"/>
    <property type="match status" value="1"/>
</dbReference>
<evidence type="ECO:0000313" key="8">
    <source>
        <dbReference type="EMBL" id="AQK82339.1"/>
    </source>
</evidence>
<dbReference type="GO" id="GO:0051707">
    <property type="term" value="P:response to other organism"/>
    <property type="evidence" value="ECO:0007669"/>
    <property type="project" value="UniProtKB-ARBA"/>
</dbReference>
<feature type="binding site" evidence="6">
    <location>
        <position position="76"/>
    </location>
    <ligand>
        <name>ATP</name>
        <dbReference type="ChEBI" id="CHEBI:30616"/>
    </ligand>
</feature>
<dbReference type="Gene3D" id="3.30.200.20">
    <property type="entry name" value="Phosphorylase Kinase, domain 1"/>
    <property type="match status" value="1"/>
</dbReference>
<protein>
    <submittedName>
        <fullName evidence="8">Putative lectin-like receptor protein kinase family protein</fullName>
    </submittedName>
</protein>
<dbReference type="SMR" id="A0A1D6LSB2"/>
<dbReference type="InterPro" id="IPR011009">
    <property type="entry name" value="Kinase-like_dom_sf"/>
</dbReference>
<dbReference type="GO" id="GO:0004674">
    <property type="term" value="F:protein serine/threonine kinase activity"/>
    <property type="evidence" value="ECO:0007669"/>
    <property type="project" value="UniProtKB-KW"/>
</dbReference>
<dbReference type="InterPro" id="IPR008271">
    <property type="entry name" value="Ser/Thr_kinase_AS"/>
</dbReference>
<organism evidence="8">
    <name type="scientific">Zea mays</name>
    <name type="common">Maize</name>
    <dbReference type="NCBI Taxonomy" id="4577"/>
    <lineage>
        <taxon>Eukaryota</taxon>
        <taxon>Viridiplantae</taxon>
        <taxon>Streptophyta</taxon>
        <taxon>Embryophyta</taxon>
        <taxon>Tracheophyta</taxon>
        <taxon>Spermatophyta</taxon>
        <taxon>Magnoliopsida</taxon>
        <taxon>Liliopsida</taxon>
        <taxon>Poales</taxon>
        <taxon>Poaceae</taxon>
        <taxon>PACMAD clade</taxon>
        <taxon>Panicoideae</taxon>
        <taxon>Andropogonodae</taxon>
        <taxon>Andropogoneae</taxon>
        <taxon>Tripsacinae</taxon>
        <taxon>Zea</taxon>
    </lineage>
</organism>
<keyword evidence="1 7" id="KW-0723">Serine/threonine-protein kinase</keyword>
<dbReference type="PROSITE" id="PS50011">
    <property type="entry name" value="PROTEIN_KINASE_DOM"/>
    <property type="match status" value="1"/>
</dbReference>
<dbReference type="GO" id="GO:0030246">
    <property type="term" value="F:carbohydrate binding"/>
    <property type="evidence" value="ECO:0007669"/>
    <property type="project" value="UniProtKB-KW"/>
</dbReference>
<evidence type="ECO:0000256" key="1">
    <source>
        <dbReference type="ARBA" id="ARBA00022527"/>
    </source>
</evidence>
<dbReference type="InParanoid" id="A0A1D6LSB2"/>
<dbReference type="InterPro" id="IPR017441">
    <property type="entry name" value="Protein_kinase_ATP_BS"/>
</dbReference>
<accession>A0A1D6LSB2</accession>
<evidence type="ECO:0000256" key="6">
    <source>
        <dbReference type="PROSITE-ProRule" id="PRU10141"/>
    </source>
</evidence>
<evidence type="ECO:0000256" key="3">
    <source>
        <dbReference type="ARBA" id="ARBA00022741"/>
    </source>
</evidence>